<sequence>MWTGTILNNDCDANDDGNEGCGVQFAQNTFGPSFNQQGGGWFAMERTNTAISIWFWPRSSTTVPTGVKNGNADVITDNWGTPVASFPNTDCNLASEFQAHNVVINLTFCGVWAGLTSSWDITCAASTGVSDCNTYVDSNPAAFSNAYFEINSIRIYE</sequence>
<dbReference type="Pfam" id="PF26113">
    <property type="entry name" value="GH16_XgeA"/>
    <property type="match status" value="1"/>
</dbReference>
<dbReference type="OrthoDB" id="192832at2759"/>
<evidence type="ECO:0000313" key="2">
    <source>
        <dbReference type="Proteomes" id="UP000518752"/>
    </source>
</evidence>
<reference evidence="1 2" key="1">
    <citation type="journal article" date="2020" name="ISME J.">
        <title>Uncovering the hidden diversity of litter-decomposition mechanisms in mushroom-forming fungi.</title>
        <authorList>
            <person name="Floudas D."/>
            <person name="Bentzer J."/>
            <person name="Ahren D."/>
            <person name="Johansson T."/>
            <person name="Persson P."/>
            <person name="Tunlid A."/>
        </authorList>
    </citation>
    <scope>NUCLEOTIDE SEQUENCE [LARGE SCALE GENOMIC DNA]</scope>
    <source>
        <strain evidence="1 2">CBS 406.79</strain>
    </source>
</reference>
<dbReference type="Proteomes" id="UP000518752">
    <property type="component" value="Unassembled WGS sequence"/>
</dbReference>
<organism evidence="1 2">
    <name type="scientific">Collybiopsis confluens</name>
    <dbReference type="NCBI Taxonomy" id="2823264"/>
    <lineage>
        <taxon>Eukaryota</taxon>
        <taxon>Fungi</taxon>
        <taxon>Dikarya</taxon>
        <taxon>Basidiomycota</taxon>
        <taxon>Agaricomycotina</taxon>
        <taxon>Agaricomycetes</taxon>
        <taxon>Agaricomycetidae</taxon>
        <taxon>Agaricales</taxon>
        <taxon>Marasmiineae</taxon>
        <taxon>Omphalotaceae</taxon>
        <taxon>Collybiopsis</taxon>
    </lineage>
</organism>
<gene>
    <name evidence="1" type="ORF">D9757_008357</name>
</gene>
<dbReference type="EMBL" id="JAACJN010000056">
    <property type="protein sequence ID" value="KAF5381838.1"/>
    <property type="molecule type" value="Genomic_DNA"/>
</dbReference>
<proteinExistence type="predicted"/>
<protein>
    <submittedName>
        <fullName evidence="1">Uncharacterized protein</fullName>
    </submittedName>
</protein>
<comment type="caution">
    <text evidence="1">The sequence shown here is derived from an EMBL/GenBank/DDBJ whole genome shotgun (WGS) entry which is preliminary data.</text>
</comment>
<accession>A0A8H5HEF1</accession>
<name>A0A8H5HEF1_9AGAR</name>
<keyword evidence="2" id="KW-1185">Reference proteome</keyword>
<dbReference type="SUPFAM" id="SSF49899">
    <property type="entry name" value="Concanavalin A-like lectins/glucanases"/>
    <property type="match status" value="1"/>
</dbReference>
<dbReference type="AlphaFoldDB" id="A0A8H5HEF1"/>
<evidence type="ECO:0000313" key="1">
    <source>
        <dbReference type="EMBL" id="KAF5381838.1"/>
    </source>
</evidence>
<dbReference type="InterPro" id="IPR013320">
    <property type="entry name" value="ConA-like_dom_sf"/>
</dbReference>
<dbReference type="Gene3D" id="2.60.120.200">
    <property type="match status" value="1"/>
</dbReference>